<feature type="compositionally biased region" description="Low complexity" evidence="10">
    <location>
        <begin position="840"/>
        <end position="852"/>
    </location>
</feature>
<dbReference type="Pfam" id="PF00092">
    <property type="entry name" value="VWA"/>
    <property type="match status" value="2"/>
</dbReference>
<evidence type="ECO:0000256" key="4">
    <source>
        <dbReference type="ARBA" id="ARBA00022729"/>
    </source>
</evidence>
<dbReference type="PANTHER" id="PTHR24020:SF35">
    <property type="entry name" value="MATRILIN-2"/>
    <property type="match status" value="1"/>
</dbReference>
<accession>A0AA47NMS1</accession>
<dbReference type="InterPro" id="IPR000742">
    <property type="entry name" value="EGF"/>
</dbReference>
<dbReference type="PROSITE" id="PS01186">
    <property type="entry name" value="EGF_2"/>
    <property type="match status" value="3"/>
</dbReference>
<evidence type="ECO:0000256" key="8">
    <source>
        <dbReference type="ARBA" id="ARBA00023180"/>
    </source>
</evidence>
<keyword evidence="8" id="KW-0325">Glycoprotein</keyword>
<evidence type="ECO:0000256" key="5">
    <source>
        <dbReference type="ARBA" id="ARBA00022737"/>
    </source>
</evidence>
<dbReference type="FunFam" id="3.40.50.410:FF:000004">
    <property type="entry name" value="collagen alpha-6(VI) chain"/>
    <property type="match status" value="2"/>
</dbReference>
<name>A0AA47NMS1_MERPO</name>
<evidence type="ECO:0000259" key="11">
    <source>
        <dbReference type="PROSITE" id="PS50026"/>
    </source>
</evidence>
<dbReference type="InterPro" id="IPR019466">
    <property type="entry name" value="Matrilin_CC_trimer"/>
</dbReference>
<keyword evidence="14" id="KW-1185">Reference proteome</keyword>
<dbReference type="SMART" id="SM01279">
    <property type="entry name" value="Matrilin_ccoil"/>
    <property type="match status" value="1"/>
</dbReference>
<evidence type="ECO:0000313" key="14">
    <source>
        <dbReference type="Proteomes" id="UP001174136"/>
    </source>
</evidence>
<keyword evidence="4" id="KW-0732">Signal</keyword>
<dbReference type="PROSITE" id="PS00010">
    <property type="entry name" value="ASX_HYDROXYL"/>
    <property type="match status" value="1"/>
</dbReference>
<feature type="region of interest" description="Disordered" evidence="10">
    <location>
        <begin position="824"/>
        <end position="852"/>
    </location>
</feature>
<dbReference type="PANTHER" id="PTHR24020">
    <property type="entry name" value="COLLAGEN ALPHA"/>
    <property type="match status" value="1"/>
</dbReference>
<dbReference type="EMBL" id="JAOPHQ010006337">
    <property type="protein sequence ID" value="KAK0131866.1"/>
    <property type="molecule type" value="Genomic_DNA"/>
</dbReference>
<keyword evidence="2" id="KW-0964">Secreted</keyword>
<dbReference type="FunFam" id="2.10.25.10:FF:000041">
    <property type="entry name" value="matrilin-2 isoform X1"/>
    <property type="match status" value="2"/>
</dbReference>
<dbReference type="InterPro" id="IPR009030">
    <property type="entry name" value="Growth_fac_rcpt_cys_sf"/>
</dbReference>
<dbReference type="GO" id="GO:0005576">
    <property type="term" value="C:extracellular region"/>
    <property type="evidence" value="ECO:0007669"/>
    <property type="project" value="UniProtKB-SubCell"/>
</dbReference>
<evidence type="ECO:0000256" key="7">
    <source>
        <dbReference type="ARBA" id="ARBA00023157"/>
    </source>
</evidence>
<dbReference type="PROSITE" id="PS50026">
    <property type="entry name" value="EGF_3"/>
    <property type="match status" value="1"/>
</dbReference>
<dbReference type="AlphaFoldDB" id="A0AA47NMS1"/>
<evidence type="ECO:0000256" key="2">
    <source>
        <dbReference type="ARBA" id="ARBA00022525"/>
    </source>
</evidence>
<sequence length="852" mass="92361">MKGLVLSRVWFSPGLCPPAVCEDLQGLVGLVLTRTVSPQRSAVRMRSLLLAVSCLLCCCGAALLDRLGDAGQNLTSDPNNLAGNPCKGVPLDFVFVIDSSRSIRPPDYERVKTFILGLLRFLEVGPDAVRVALLQYGSAVRSEFPLGAHATRAEAERAVRAMQHLASGTMTGLALRYAMETAFAEAEGARPAALGVPRVAMVVTDGRPQDAVEEVAAEARRAGIRIFAVGVGRVDMRTLQAIGSRPHAEHVYLVADFGQMETLVSVFRSKLCGGGSDMCAVTDHQCQHTCVSSPASYRCTCRPGYMLNADGKTCKAAFCAVTDHGCAHICADLAEGYECRCRPGFQLNADLRTCSRIDYCDLGLHGCEHDCVNTPESFVCRCTAGYTLNPDSKTCSKVDHCAEGPHGCEHEAVNTDVSCVCKCREGFRLRPDGKSCESEYCDRNTAHGAWRMVSVVAAPVIILLVINSLVLVLVSLSFPDLDRCADGKHGCEQECVSTQDSCVCKCRNGFTLRPDGKTCKKVDHCAEGPHGCEHEAVNTEMSCVCKCREGFTLRPDGKSCESVDLCQTVDHGCEHRCLSAPDAYRCVCTEGFVLEEDGRSCRKPDCGAGAMDLVFVIDGSKSLGPVNFERVKRFVDAVVDGLDVSGAGTHVGLLQYSTKVRTEFPLGRYSSAREVKEAVSRVRYMGRGSMTGAALRHMFLSSFTAKEGARPGVPRATVVLTDGRSQDDVAEWADKAKSAGVTMFVLGVGKAIEEELKQIASEPAEEHVFYAENFDQMGGITNRLKSGICRDKSSDADLCQCENLVLFQKQTTEKMTTLTRDNILLPTNPKAKRPNKPLKNKQPNNKPYIRET</sequence>
<protein>
    <submittedName>
        <fullName evidence="13">Matrilin-2</fullName>
    </submittedName>
</protein>
<dbReference type="SUPFAM" id="SSF53300">
    <property type="entry name" value="vWA-like"/>
    <property type="match status" value="2"/>
</dbReference>
<dbReference type="SMART" id="SM00327">
    <property type="entry name" value="VWA"/>
    <property type="match status" value="2"/>
</dbReference>
<organism evidence="13 14">
    <name type="scientific">Merluccius polli</name>
    <name type="common">Benguela hake</name>
    <name type="synonym">Merluccius cadenati</name>
    <dbReference type="NCBI Taxonomy" id="89951"/>
    <lineage>
        <taxon>Eukaryota</taxon>
        <taxon>Metazoa</taxon>
        <taxon>Chordata</taxon>
        <taxon>Craniata</taxon>
        <taxon>Vertebrata</taxon>
        <taxon>Euteleostomi</taxon>
        <taxon>Actinopterygii</taxon>
        <taxon>Neopterygii</taxon>
        <taxon>Teleostei</taxon>
        <taxon>Neoteleostei</taxon>
        <taxon>Acanthomorphata</taxon>
        <taxon>Zeiogadaria</taxon>
        <taxon>Gadariae</taxon>
        <taxon>Gadiformes</taxon>
        <taxon>Gadoidei</taxon>
        <taxon>Merlucciidae</taxon>
        <taxon>Merluccius</taxon>
    </lineage>
</organism>
<evidence type="ECO:0000256" key="10">
    <source>
        <dbReference type="SAM" id="MobiDB-lite"/>
    </source>
</evidence>
<reference evidence="13" key="1">
    <citation type="journal article" date="2023" name="Front. Mar. Sci.">
        <title>A new Merluccius polli reference genome to investigate the effects of global change in West African waters.</title>
        <authorList>
            <person name="Mateo J.L."/>
            <person name="Blanco-Fernandez C."/>
            <person name="Garcia-Vazquez E."/>
            <person name="Machado-Schiaffino G."/>
        </authorList>
    </citation>
    <scope>NUCLEOTIDE SEQUENCE</scope>
    <source>
        <strain evidence="13">C29</strain>
        <tissue evidence="13">Fin</tissue>
    </source>
</reference>
<comment type="caution">
    <text evidence="9">Lacks conserved residue(s) required for the propagation of feature annotation.</text>
</comment>
<keyword evidence="3 9" id="KW-0245">EGF-like domain</keyword>
<evidence type="ECO:0000256" key="1">
    <source>
        <dbReference type="ARBA" id="ARBA00004613"/>
    </source>
</evidence>
<evidence type="ECO:0000313" key="13">
    <source>
        <dbReference type="EMBL" id="KAK0131866.1"/>
    </source>
</evidence>
<dbReference type="SUPFAM" id="SSF57184">
    <property type="entry name" value="Growth factor receptor domain"/>
    <property type="match status" value="2"/>
</dbReference>
<feature type="domain" description="VWFA" evidence="12">
    <location>
        <begin position="92"/>
        <end position="271"/>
    </location>
</feature>
<comment type="subcellular location">
    <subcellularLocation>
        <location evidence="1">Secreted</location>
    </subcellularLocation>
</comment>
<dbReference type="PROSITE" id="PS50234">
    <property type="entry name" value="VWFA"/>
    <property type="match status" value="2"/>
</dbReference>
<feature type="domain" description="VWFA" evidence="12">
    <location>
        <begin position="612"/>
        <end position="784"/>
    </location>
</feature>
<dbReference type="InterPro" id="IPR050525">
    <property type="entry name" value="ECM_Assembly_Org"/>
</dbReference>
<dbReference type="Gene3D" id="1.20.5.30">
    <property type="match status" value="1"/>
</dbReference>
<dbReference type="SMART" id="SM00181">
    <property type="entry name" value="EGF"/>
    <property type="match status" value="7"/>
</dbReference>
<proteinExistence type="predicted"/>
<dbReference type="Pfam" id="PF14670">
    <property type="entry name" value="FXa_inhibition"/>
    <property type="match status" value="4"/>
</dbReference>
<dbReference type="Gene3D" id="3.40.50.410">
    <property type="entry name" value="von Willebrand factor, type A domain"/>
    <property type="match status" value="2"/>
</dbReference>
<dbReference type="InterPro" id="IPR000152">
    <property type="entry name" value="EGF-type_Asp/Asn_hydroxyl_site"/>
</dbReference>
<evidence type="ECO:0000256" key="3">
    <source>
        <dbReference type="ARBA" id="ARBA00022536"/>
    </source>
</evidence>
<dbReference type="Proteomes" id="UP001174136">
    <property type="component" value="Unassembled WGS sequence"/>
</dbReference>
<dbReference type="CDD" id="cd00054">
    <property type="entry name" value="EGF_CA"/>
    <property type="match status" value="1"/>
</dbReference>
<evidence type="ECO:0000259" key="12">
    <source>
        <dbReference type="PROSITE" id="PS50234"/>
    </source>
</evidence>
<dbReference type="InterPro" id="IPR036337">
    <property type="entry name" value="Matrilin_CC_sf"/>
</dbReference>
<dbReference type="SUPFAM" id="SSF57196">
    <property type="entry name" value="EGF/Laminin"/>
    <property type="match status" value="1"/>
</dbReference>
<comment type="caution">
    <text evidence="13">The sequence shown here is derived from an EMBL/GenBank/DDBJ whole genome shotgun (WGS) entry which is preliminary data.</text>
</comment>
<keyword evidence="5" id="KW-0677">Repeat</keyword>
<dbReference type="GO" id="GO:0005509">
    <property type="term" value="F:calcium ion binding"/>
    <property type="evidence" value="ECO:0007669"/>
    <property type="project" value="InterPro"/>
</dbReference>
<gene>
    <name evidence="13" type="primary">Matn2</name>
    <name evidence="13" type="ORF">N1851_033349</name>
</gene>
<feature type="domain" description="EGF-like" evidence="11">
    <location>
        <begin position="275"/>
        <end position="315"/>
    </location>
</feature>
<keyword evidence="7" id="KW-1015">Disulfide bond</keyword>
<evidence type="ECO:0000256" key="9">
    <source>
        <dbReference type="PROSITE-ProRule" id="PRU00076"/>
    </source>
</evidence>
<dbReference type="PRINTS" id="PR00453">
    <property type="entry name" value="VWFADOMAIN"/>
</dbReference>
<dbReference type="SMART" id="SM00179">
    <property type="entry name" value="EGF_CA"/>
    <property type="match status" value="7"/>
</dbReference>
<dbReference type="InterPro" id="IPR036465">
    <property type="entry name" value="vWFA_dom_sf"/>
</dbReference>
<dbReference type="InterPro" id="IPR002035">
    <property type="entry name" value="VWF_A"/>
</dbReference>
<feature type="compositionally biased region" description="Basic residues" evidence="10">
    <location>
        <begin position="830"/>
        <end position="839"/>
    </location>
</feature>
<dbReference type="Gene3D" id="2.10.25.10">
    <property type="entry name" value="Laminin"/>
    <property type="match status" value="7"/>
</dbReference>
<evidence type="ECO:0000256" key="6">
    <source>
        <dbReference type="ARBA" id="ARBA00023054"/>
    </source>
</evidence>
<keyword evidence="6" id="KW-0175">Coiled coil</keyword>
<dbReference type="InterPro" id="IPR001881">
    <property type="entry name" value="EGF-like_Ca-bd_dom"/>
</dbReference>